<keyword evidence="7 9" id="KW-0119">Carbohydrate metabolism</keyword>
<evidence type="ECO:0000313" key="14">
    <source>
        <dbReference type="Proteomes" id="UP001183582"/>
    </source>
</evidence>
<keyword evidence="3 8" id="KW-0808">Transferase</keyword>
<organism evidence="13 14">
    <name type="scientific">Microbacterium aurantiacum</name>
    <dbReference type="NCBI Taxonomy" id="162393"/>
    <lineage>
        <taxon>Bacteria</taxon>
        <taxon>Bacillati</taxon>
        <taxon>Actinomycetota</taxon>
        <taxon>Actinomycetes</taxon>
        <taxon>Micrococcales</taxon>
        <taxon>Microbacteriaceae</taxon>
        <taxon>Microbacterium</taxon>
    </lineage>
</organism>
<dbReference type="InterPro" id="IPR000577">
    <property type="entry name" value="Carb_kinase_FGGY"/>
</dbReference>
<evidence type="ECO:0000256" key="3">
    <source>
        <dbReference type="ARBA" id="ARBA00022679"/>
    </source>
</evidence>
<evidence type="ECO:0000256" key="6">
    <source>
        <dbReference type="ARBA" id="ARBA00022840"/>
    </source>
</evidence>
<evidence type="ECO:0000256" key="1">
    <source>
        <dbReference type="ARBA" id="ARBA00009156"/>
    </source>
</evidence>
<proteinExistence type="inferred from homology"/>
<sequence>MSIVAGVDSSTQSCTVELRDADTGALRGTGRSPHPATFPPLSEQHPEAWWDAFEIALGRAIADAQIGAADIAAISVAAQCHGLVMLGDDDRPLRAAKLWNDTDSAPQAAHMVGALGMGEWASAVGSVPTAAFTISKLAWVADHEPHLLERMRRILVPHDYLTYRLTGRAVTDRSDASGTGYFAAHEGRWRTDLLDDFVARGPDWSALLPEVLGPDESAGRIRASVAAALGLRPDVVVGPGAGDQHAGALGVGMREGDVVYSLGTSGVVLTESALPVFDPRGDVDGVADAAGGYLPLACTLNSTKVTDAAAGWLGVSLDELAALALAAPDRYDRPIMLAYLDGERTPNRPSATGVLGGLTTATTRGDIARAAFEGVLFGLVAGHDAIRAAGARADGSVTVVGGGAKSPAYRQFLADILQTPVLTKDLAEATARGACIQAAAVLAGGVVTEVRDAWAPATATSTSPRGDAYGVARERYRSLVDGPGVPRPSAETSLTEQKEPREAVRR</sequence>
<gene>
    <name evidence="9 13" type="primary">xylB</name>
    <name evidence="13" type="ORF">KZC50_06670</name>
</gene>
<dbReference type="PROSITE" id="PS00445">
    <property type="entry name" value="FGGY_KINASES_2"/>
    <property type="match status" value="1"/>
</dbReference>
<keyword evidence="5 8" id="KW-0418">Kinase</keyword>
<evidence type="ECO:0000313" key="13">
    <source>
        <dbReference type="EMBL" id="MDS0245297.1"/>
    </source>
</evidence>
<dbReference type="PANTHER" id="PTHR43095">
    <property type="entry name" value="SUGAR KINASE"/>
    <property type="match status" value="1"/>
</dbReference>
<comment type="caution">
    <text evidence="13">The sequence shown here is derived from an EMBL/GenBank/DDBJ whole genome shotgun (WGS) entry which is preliminary data.</text>
</comment>
<evidence type="ECO:0000256" key="5">
    <source>
        <dbReference type="ARBA" id="ARBA00022777"/>
    </source>
</evidence>
<dbReference type="NCBIfam" id="TIGR01312">
    <property type="entry name" value="XylB"/>
    <property type="match status" value="1"/>
</dbReference>
<dbReference type="InterPro" id="IPR018483">
    <property type="entry name" value="Carb_kinase_FGGY_CS"/>
</dbReference>
<dbReference type="PIRSF" id="PIRSF000538">
    <property type="entry name" value="GlpK"/>
    <property type="match status" value="1"/>
</dbReference>
<keyword evidence="4 9" id="KW-0547">Nucleotide-binding</keyword>
<keyword evidence="2 9" id="KW-0859">Xylose metabolism</keyword>
<dbReference type="PANTHER" id="PTHR43095:SF5">
    <property type="entry name" value="XYLULOSE KINASE"/>
    <property type="match status" value="1"/>
</dbReference>
<feature type="compositionally biased region" description="Basic and acidic residues" evidence="10">
    <location>
        <begin position="496"/>
        <end position="506"/>
    </location>
</feature>
<evidence type="ECO:0000256" key="10">
    <source>
        <dbReference type="SAM" id="MobiDB-lite"/>
    </source>
</evidence>
<evidence type="ECO:0000259" key="11">
    <source>
        <dbReference type="Pfam" id="PF00370"/>
    </source>
</evidence>
<evidence type="ECO:0000256" key="7">
    <source>
        <dbReference type="ARBA" id="ARBA00023277"/>
    </source>
</evidence>
<dbReference type="GO" id="GO:0004856">
    <property type="term" value="F:D-xylulokinase activity"/>
    <property type="evidence" value="ECO:0007669"/>
    <property type="project" value="UniProtKB-EC"/>
</dbReference>
<dbReference type="InterPro" id="IPR018484">
    <property type="entry name" value="FGGY_N"/>
</dbReference>
<keyword evidence="6 9" id="KW-0067">ATP-binding</keyword>
<comment type="catalytic activity">
    <reaction evidence="9">
        <text>D-xylulose + ATP = D-xylulose 5-phosphate + ADP + H(+)</text>
        <dbReference type="Rhea" id="RHEA:10964"/>
        <dbReference type="ChEBI" id="CHEBI:15378"/>
        <dbReference type="ChEBI" id="CHEBI:17140"/>
        <dbReference type="ChEBI" id="CHEBI:30616"/>
        <dbReference type="ChEBI" id="CHEBI:57737"/>
        <dbReference type="ChEBI" id="CHEBI:456216"/>
        <dbReference type="EC" id="2.7.1.17"/>
    </reaction>
</comment>
<protein>
    <recommendedName>
        <fullName evidence="9">Xylulose kinase</fullName>
        <shortName evidence="9">Xylulokinase</shortName>
        <ecNumber evidence="9">2.7.1.17</ecNumber>
    </recommendedName>
</protein>
<dbReference type="GO" id="GO:0005524">
    <property type="term" value="F:ATP binding"/>
    <property type="evidence" value="ECO:0007669"/>
    <property type="project" value="UniProtKB-KW"/>
</dbReference>
<name>A0AAJ2HD36_9MICO</name>
<evidence type="ECO:0000259" key="12">
    <source>
        <dbReference type="Pfam" id="PF02782"/>
    </source>
</evidence>
<feature type="domain" description="Carbohydrate kinase FGGY N-terminal" evidence="11">
    <location>
        <begin position="5"/>
        <end position="250"/>
    </location>
</feature>
<dbReference type="InterPro" id="IPR006000">
    <property type="entry name" value="Xylulokinase"/>
</dbReference>
<dbReference type="CDD" id="cd07809">
    <property type="entry name" value="ASKHA_NBD_FGGY_BaXK-like"/>
    <property type="match status" value="1"/>
</dbReference>
<dbReference type="Pfam" id="PF00370">
    <property type="entry name" value="FGGY_N"/>
    <property type="match status" value="1"/>
</dbReference>
<evidence type="ECO:0000256" key="4">
    <source>
        <dbReference type="ARBA" id="ARBA00022741"/>
    </source>
</evidence>
<comment type="similarity">
    <text evidence="1 8">Belongs to the FGGY kinase family.</text>
</comment>
<dbReference type="GeneID" id="301457899"/>
<dbReference type="SUPFAM" id="SSF53067">
    <property type="entry name" value="Actin-like ATPase domain"/>
    <property type="match status" value="2"/>
</dbReference>
<dbReference type="InterPro" id="IPR050406">
    <property type="entry name" value="FGGY_Carb_Kinase"/>
</dbReference>
<evidence type="ECO:0000256" key="9">
    <source>
        <dbReference type="RuleBase" id="RU364073"/>
    </source>
</evidence>
<dbReference type="Proteomes" id="UP001183582">
    <property type="component" value="Unassembled WGS sequence"/>
</dbReference>
<dbReference type="InterPro" id="IPR018485">
    <property type="entry name" value="FGGY_C"/>
</dbReference>
<dbReference type="EMBL" id="JAHWXH010000001">
    <property type="protein sequence ID" value="MDS0245297.1"/>
    <property type="molecule type" value="Genomic_DNA"/>
</dbReference>
<evidence type="ECO:0000256" key="8">
    <source>
        <dbReference type="RuleBase" id="RU003733"/>
    </source>
</evidence>
<accession>A0AAJ2HD36</accession>
<feature type="region of interest" description="Disordered" evidence="10">
    <location>
        <begin position="24"/>
        <end position="43"/>
    </location>
</feature>
<dbReference type="InterPro" id="IPR043129">
    <property type="entry name" value="ATPase_NBD"/>
</dbReference>
<reference evidence="13 14" key="1">
    <citation type="submission" date="2021-06" db="EMBL/GenBank/DDBJ databases">
        <title>Genome-based taxonomic framework of Microbacterium strains isolated from marine environment, the description of four new species and reclassification of four preexisting species.</title>
        <authorList>
            <person name="Lee S.D."/>
            <person name="Kim S.-M."/>
            <person name="Byeon Y.-S."/>
            <person name="Yang H.L."/>
            <person name="Kim I.S."/>
        </authorList>
    </citation>
    <scope>NUCLEOTIDE SEQUENCE [LARGE SCALE GENOMIC DNA]</scope>
    <source>
        <strain evidence="13 14">KACC 20514</strain>
    </source>
</reference>
<dbReference type="GO" id="GO:0042732">
    <property type="term" value="P:D-xylose metabolic process"/>
    <property type="evidence" value="ECO:0007669"/>
    <property type="project" value="UniProtKB-KW"/>
</dbReference>
<dbReference type="Pfam" id="PF02782">
    <property type="entry name" value="FGGY_C"/>
    <property type="match status" value="1"/>
</dbReference>
<evidence type="ECO:0000256" key="2">
    <source>
        <dbReference type="ARBA" id="ARBA00022629"/>
    </source>
</evidence>
<feature type="domain" description="Carbohydrate kinase FGGY C-terminal" evidence="12">
    <location>
        <begin position="259"/>
        <end position="440"/>
    </location>
</feature>
<dbReference type="GO" id="GO:0005997">
    <property type="term" value="P:xylulose metabolic process"/>
    <property type="evidence" value="ECO:0007669"/>
    <property type="project" value="InterPro"/>
</dbReference>
<dbReference type="RefSeq" id="WP_310891109.1">
    <property type="nucleotide sequence ID" value="NZ_BAAAGR010000001.1"/>
</dbReference>
<dbReference type="AlphaFoldDB" id="A0AAJ2HD36"/>
<dbReference type="EC" id="2.7.1.17" evidence="9"/>
<dbReference type="Gene3D" id="3.30.420.40">
    <property type="match status" value="2"/>
</dbReference>
<feature type="region of interest" description="Disordered" evidence="10">
    <location>
        <begin position="479"/>
        <end position="506"/>
    </location>
</feature>